<feature type="compositionally biased region" description="Basic and acidic residues" evidence="1">
    <location>
        <begin position="15"/>
        <end position="24"/>
    </location>
</feature>
<protein>
    <submittedName>
        <fullName evidence="2">Uncharacterized protein</fullName>
    </submittedName>
</protein>
<feature type="region of interest" description="Disordered" evidence="1">
    <location>
        <begin position="1"/>
        <end position="54"/>
    </location>
</feature>
<evidence type="ECO:0000313" key="3">
    <source>
        <dbReference type="Proteomes" id="UP000186922"/>
    </source>
</evidence>
<dbReference type="AlphaFoldDB" id="A0A1D1W1Z7"/>
<comment type="caution">
    <text evidence="2">The sequence shown here is derived from an EMBL/GenBank/DDBJ whole genome shotgun (WGS) entry which is preliminary data.</text>
</comment>
<feature type="region of interest" description="Disordered" evidence="1">
    <location>
        <begin position="101"/>
        <end position="124"/>
    </location>
</feature>
<evidence type="ECO:0000256" key="1">
    <source>
        <dbReference type="SAM" id="MobiDB-lite"/>
    </source>
</evidence>
<gene>
    <name evidence="2" type="primary">RvY_15120</name>
    <name evidence="2" type="synonym">RvY_15120.1</name>
    <name evidence="2" type="ORF">RvY_15120-1</name>
</gene>
<keyword evidence="3" id="KW-1185">Reference proteome</keyword>
<dbReference type="Proteomes" id="UP000186922">
    <property type="component" value="Unassembled WGS sequence"/>
</dbReference>
<feature type="compositionally biased region" description="Polar residues" evidence="1">
    <location>
        <begin position="26"/>
        <end position="36"/>
    </location>
</feature>
<accession>A0A1D1W1Z7</accession>
<reference evidence="2 3" key="1">
    <citation type="journal article" date="2016" name="Nat. Commun.">
        <title>Extremotolerant tardigrade genome and improved radiotolerance of human cultured cells by tardigrade-unique protein.</title>
        <authorList>
            <person name="Hashimoto T."/>
            <person name="Horikawa D.D."/>
            <person name="Saito Y."/>
            <person name="Kuwahara H."/>
            <person name="Kozuka-Hata H."/>
            <person name="Shin-I T."/>
            <person name="Minakuchi Y."/>
            <person name="Ohishi K."/>
            <person name="Motoyama A."/>
            <person name="Aizu T."/>
            <person name="Enomoto A."/>
            <person name="Kondo K."/>
            <person name="Tanaka S."/>
            <person name="Hara Y."/>
            <person name="Koshikawa S."/>
            <person name="Sagara H."/>
            <person name="Miura T."/>
            <person name="Yokobori S."/>
            <person name="Miyagawa K."/>
            <person name="Suzuki Y."/>
            <person name="Kubo T."/>
            <person name="Oyama M."/>
            <person name="Kohara Y."/>
            <person name="Fujiyama A."/>
            <person name="Arakawa K."/>
            <person name="Katayama T."/>
            <person name="Toyoda A."/>
            <person name="Kunieda T."/>
        </authorList>
    </citation>
    <scope>NUCLEOTIDE SEQUENCE [LARGE SCALE GENOMIC DNA]</scope>
    <source>
        <strain evidence="2 3">YOKOZUNA-1</strain>
    </source>
</reference>
<feature type="compositionally biased region" description="Basic and acidic residues" evidence="1">
    <location>
        <begin position="42"/>
        <end position="54"/>
    </location>
</feature>
<name>A0A1D1W1Z7_RAMVA</name>
<proteinExistence type="predicted"/>
<feature type="compositionally biased region" description="Basic and acidic residues" evidence="1">
    <location>
        <begin position="101"/>
        <end position="117"/>
    </location>
</feature>
<sequence length="153" mass="17198">MMMKRRRGKLVLSSRDGDKDDGKHQVNANRGINLSNPKKKAEHGVDNADRFSEADDRPEATDLLTFCQLPMRPNRSTGHEAGLAGQWVRAFQEALLLQKAARKESATSKPRQLEPRRVRPKPVSKVTKKRLLTYNISKAYGARTAQIILLAPI</sequence>
<evidence type="ECO:0000313" key="2">
    <source>
        <dbReference type="EMBL" id="GAV04919.1"/>
    </source>
</evidence>
<dbReference type="EMBL" id="BDGG01000011">
    <property type="protein sequence ID" value="GAV04919.1"/>
    <property type="molecule type" value="Genomic_DNA"/>
</dbReference>
<organism evidence="2 3">
    <name type="scientific">Ramazzottius varieornatus</name>
    <name type="common">Water bear</name>
    <name type="synonym">Tardigrade</name>
    <dbReference type="NCBI Taxonomy" id="947166"/>
    <lineage>
        <taxon>Eukaryota</taxon>
        <taxon>Metazoa</taxon>
        <taxon>Ecdysozoa</taxon>
        <taxon>Tardigrada</taxon>
        <taxon>Eutardigrada</taxon>
        <taxon>Parachela</taxon>
        <taxon>Hypsibioidea</taxon>
        <taxon>Ramazzottiidae</taxon>
        <taxon>Ramazzottius</taxon>
    </lineage>
</organism>